<dbReference type="InterPro" id="IPR014782">
    <property type="entry name" value="Peptidase_M1_dom"/>
</dbReference>
<evidence type="ECO:0000256" key="4">
    <source>
        <dbReference type="ARBA" id="ARBA00012564"/>
    </source>
</evidence>
<feature type="binding site" evidence="13">
    <location>
        <begin position="578"/>
        <end position="580"/>
    </location>
    <ligand>
        <name>a peptide</name>
        <dbReference type="ChEBI" id="CHEBI:60466"/>
    </ligand>
</feature>
<feature type="binding site" evidence="14">
    <location>
        <position position="319"/>
    </location>
    <ligand>
        <name>Zn(2+)</name>
        <dbReference type="ChEBI" id="CHEBI:29105"/>
        <note>catalytic</note>
    </ligand>
</feature>
<evidence type="ECO:0000256" key="1">
    <source>
        <dbReference type="ARBA" id="ARBA00000098"/>
    </source>
</evidence>
<protein>
    <recommendedName>
        <fullName evidence="5">Aminopeptidase N</fullName>
        <ecNumber evidence="4">3.4.11.2</ecNumber>
    </recommendedName>
</protein>
<dbReference type="Pfam" id="PF01433">
    <property type="entry name" value="Peptidase_M1"/>
    <property type="match status" value="1"/>
</dbReference>
<dbReference type="InterPro" id="IPR034015">
    <property type="entry name" value="M1_LTA4H"/>
</dbReference>
<comment type="cofactor">
    <cofactor evidence="14">
        <name>Zn(2+)</name>
        <dbReference type="ChEBI" id="CHEBI:29105"/>
    </cofactor>
    <text evidence="14">Binds 1 zinc ion per subunit.</text>
</comment>
<reference evidence="16 17" key="1">
    <citation type="submission" date="2023-08" db="EMBL/GenBank/DDBJ databases">
        <title>Comparative genomics and taxonomic characterization of three novel marine species of genus Marivirga.</title>
        <authorList>
            <person name="Muhammad N."/>
            <person name="Kim S.-G."/>
        </authorList>
    </citation>
    <scope>NUCLEOTIDE SEQUENCE [LARGE SCALE GENOMIC DNA]</scope>
    <source>
        <strain evidence="16 17">BDSF4-3</strain>
    </source>
</reference>
<dbReference type="KEGG" id="msaa:QYS49_02585"/>
<evidence type="ECO:0000256" key="7">
    <source>
        <dbReference type="ARBA" id="ARBA00022670"/>
    </source>
</evidence>
<dbReference type="Gene3D" id="1.25.40.320">
    <property type="entry name" value="Peptidase M1, leukotriene A4 hydrolase/aminopeptidase C-terminal domain"/>
    <property type="match status" value="1"/>
</dbReference>
<evidence type="ECO:0000256" key="8">
    <source>
        <dbReference type="ARBA" id="ARBA00022723"/>
    </source>
</evidence>
<evidence type="ECO:0000313" key="16">
    <source>
        <dbReference type="EMBL" id="WKK76278.2"/>
    </source>
</evidence>
<keyword evidence="11" id="KW-0482">Metalloprotease</keyword>
<dbReference type="Pfam" id="PF09127">
    <property type="entry name" value="Leuk-A4-hydro_C"/>
    <property type="match status" value="1"/>
</dbReference>
<dbReference type="GO" id="GO:0008237">
    <property type="term" value="F:metallopeptidase activity"/>
    <property type="evidence" value="ECO:0007669"/>
    <property type="project" value="UniProtKB-KW"/>
</dbReference>
<evidence type="ECO:0000256" key="3">
    <source>
        <dbReference type="ARBA" id="ARBA00010136"/>
    </source>
</evidence>
<comment type="subcellular location">
    <subcellularLocation>
        <location evidence="2">Cytoplasm</location>
    </subcellularLocation>
</comment>
<evidence type="ECO:0000256" key="5">
    <source>
        <dbReference type="ARBA" id="ARBA00015611"/>
    </source>
</evidence>
<comment type="catalytic activity">
    <reaction evidence="1">
        <text>Release of an N-terminal amino acid, Xaa-|-Yaa- from a peptide, amide or arylamide. Xaa is preferably Ala, but may be most amino acids including Pro (slow action). When a terminal hydrophobic residue is followed by a prolyl residue, the two may be released as an intact Xaa-Pro dipeptide.</text>
        <dbReference type="EC" id="3.4.11.2"/>
    </reaction>
</comment>
<dbReference type="EC" id="3.4.11.2" evidence="4"/>
<feature type="binding site" evidence="13">
    <location>
        <begin position="286"/>
        <end position="291"/>
    </location>
    <ligand>
        <name>a peptide</name>
        <dbReference type="ChEBI" id="CHEBI:60466"/>
    </ligand>
</feature>
<dbReference type="Gene3D" id="1.10.390.10">
    <property type="entry name" value="Neutral Protease Domain 2"/>
    <property type="match status" value="1"/>
</dbReference>
<keyword evidence="6" id="KW-0963">Cytoplasm</keyword>
<dbReference type="GO" id="GO:0005737">
    <property type="term" value="C:cytoplasm"/>
    <property type="evidence" value="ECO:0007669"/>
    <property type="project" value="UniProtKB-SubCell"/>
</dbReference>
<comment type="similarity">
    <text evidence="3">Belongs to the peptidase M1 family.</text>
</comment>
<dbReference type="FunFam" id="3.30.2010.30:FF:000001">
    <property type="entry name" value="Leukotriene A(4) hydrolase"/>
    <property type="match status" value="1"/>
</dbReference>
<dbReference type="InterPro" id="IPR027268">
    <property type="entry name" value="Peptidase_M4/M1_CTD_sf"/>
</dbReference>
<dbReference type="PANTHER" id="PTHR45726:SF3">
    <property type="entry name" value="LEUKOTRIENE A-4 HYDROLASE"/>
    <property type="match status" value="1"/>
</dbReference>
<feature type="domain" description="Peptidase M1 leukotriene A4 hydrolase/aminopeptidase C-terminal" evidence="15">
    <location>
        <begin position="484"/>
        <end position="622"/>
    </location>
</feature>
<feature type="binding site" evidence="14">
    <location>
        <position position="338"/>
    </location>
    <ligand>
        <name>Zn(2+)</name>
        <dbReference type="ChEBI" id="CHEBI:29105"/>
        <note>catalytic</note>
    </ligand>
</feature>
<dbReference type="CDD" id="cd09599">
    <property type="entry name" value="M1_LTA4H"/>
    <property type="match status" value="1"/>
</dbReference>
<dbReference type="Gene3D" id="2.60.40.1730">
    <property type="entry name" value="tricorn interacting facor f3 domain"/>
    <property type="match status" value="1"/>
</dbReference>
<dbReference type="SUPFAM" id="SSF48371">
    <property type="entry name" value="ARM repeat"/>
    <property type="match status" value="1"/>
</dbReference>
<evidence type="ECO:0000256" key="12">
    <source>
        <dbReference type="PIRSR" id="PIRSR634015-1"/>
    </source>
</evidence>
<proteinExistence type="inferred from homology"/>
<feature type="active site" description="Proton donor" evidence="12">
    <location>
        <position position="405"/>
    </location>
</feature>
<feature type="binding site" evidence="13">
    <location>
        <begin position="159"/>
        <end position="161"/>
    </location>
    <ligand>
        <name>a peptide</name>
        <dbReference type="ChEBI" id="CHEBI:60466"/>
    </ligand>
</feature>
<dbReference type="PANTHER" id="PTHR45726">
    <property type="entry name" value="LEUKOTRIENE A-4 HYDROLASE"/>
    <property type="match status" value="1"/>
</dbReference>
<dbReference type="PRINTS" id="PR00756">
    <property type="entry name" value="ALADIPTASE"/>
</dbReference>
<dbReference type="InterPro" id="IPR049980">
    <property type="entry name" value="LTA4H_cat"/>
</dbReference>
<dbReference type="InterPro" id="IPR045357">
    <property type="entry name" value="Aminopeptidase_N-like_N"/>
</dbReference>
<dbReference type="SUPFAM" id="SSF63737">
    <property type="entry name" value="Leukotriene A4 hydrolase N-terminal domain"/>
    <property type="match status" value="1"/>
</dbReference>
<feature type="active site" description="Proton acceptor" evidence="12">
    <location>
        <position position="316"/>
    </location>
</feature>
<dbReference type="PROSITE" id="PS51257">
    <property type="entry name" value="PROKAR_LIPOPROTEIN"/>
    <property type="match status" value="1"/>
</dbReference>
<gene>
    <name evidence="16" type="ORF">QYS49_02585</name>
</gene>
<keyword evidence="8 14" id="KW-0479">Metal-binding</keyword>
<sequence>MKKLALLFCVILGLFSCNENKNMENNRITSTDFQNPDQHSFAKPQEALITHLNWNSTIDFENKTIQAIAQYDIRKSQSAKEIILDTKNLEIEKIWRNENDSTDFELKEQDEILGQALHIPLSKDTKTISIQYKTPEKAEALQWLNAQQTAGDSPFLFTQSQAILCRTWIPIQDSPGIRFTYEAKVKVPEGNLALMSAENPQKIDSTGNYSFKMQQPIPAYLMALAVGKLEYHETGEETGIYAEPATMEKAITDLEDLQSFLETAEKLYGKYRWEQFDVLVLPPSFPFGGMENPRLTFATPTILSGDKSLVSLIAHELAHSWSGNLVTNATWDDFWLNEGFTVYFEYRIMEELYGKDYAEMLASISFKELKEEAKELIDNGNAADTRLKLELSGRNPDVGMTAIAYDKGYFFLRKIEEISGRGNFDEFLKQYFNEHAFESINTEQFILYMEQNLFGKNDIELPKELFSNWVYGTGIPNDLPKPNSVKFINIEQSIAKWLNTGNIDTLNTLEWSTHEFLHFFHQLPDSIEYAEVKLLDEKFDFTNSSNSEILTEWFLLAIKKEFIPAYGAMENFLINTGRKKFLMPIYAELIKTETGKRIALNIYKKARENYHYVSYNSLDKLLNYKTD</sequence>
<accession>A0AA49GAV6</accession>
<dbReference type="InterPro" id="IPR038502">
    <property type="entry name" value="M1_LTA-4_hydro/amino_C_sf"/>
</dbReference>
<dbReference type="AlphaFoldDB" id="A0AA49GAV6"/>
<dbReference type="SUPFAM" id="SSF55486">
    <property type="entry name" value="Metalloproteases ('zincins'), catalytic domain"/>
    <property type="match status" value="1"/>
</dbReference>
<dbReference type="GO" id="GO:0016285">
    <property type="term" value="F:alanyl aminopeptidase activity"/>
    <property type="evidence" value="ECO:0007669"/>
    <property type="project" value="UniProtKB-EC"/>
</dbReference>
<dbReference type="GO" id="GO:0006508">
    <property type="term" value="P:proteolysis"/>
    <property type="evidence" value="ECO:0007669"/>
    <property type="project" value="UniProtKB-KW"/>
</dbReference>
<dbReference type="InterPro" id="IPR042097">
    <property type="entry name" value="Aminopeptidase_N-like_N_sf"/>
</dbReference>
<dbReference type="Gene3D" id="3.30.2010.30">
    <property type="match status" value="1"/>
</dbReference>
<evidence type="ECO:0000256" key="2">
    <source>
        <dbReference type="ARBA" id="ARBA00004496"/>
    </source>
</evidence>
<dbReference type="InterPro" id="IPR016024">
    <property type="entry name" value="ARM-type_fold"/>
</dbReference>
<name>A0AA49GAV6_9BACT</name>
<feature type="binding site" evidence="14">
    <location>
        <position position="315"/>
    </location>
    <ligand>
        <name>Zn(2+)</name>
        <dbReference type="ChEBI" id="CHEBI:29105"/>
        <note>catalytic</note>
    </ligand>
</feature>
<keyword evidence="9" id="KW-0378">Hydrolase</keyword>
<keyword evidence="7" id="KW-0645">Protease</keyword>
<dbReference type="SMART" id="SM01263">
    <property type="entry name" value="Leuk-A4-hydro_C"/>
    <property type="match status" value="1"/>
</dbReference>
<evidence type="ECO:0000313" key="17">
    <source>
        <dbReference type="Proteomes" id="UP001230496"/>
    </source>
</evidence>
<organism evidence="16 17">
    <name type="scientific">Marivirga salinarum</name>
    <dbReference type="NCBI Taxonomy" id="3059078"/>
    <lineage>
        <taxon>Bacteria</taxon>
        <taxon>Pseudomonadati</taxon>
        <taxon>Bacteroidota</taxon>
        <taxon>Cytophagia</taxon>
        <taxon>Cytophagales</taxon>
        <taxon>Marivirgaceae</taxon>
        <taxon>Marivirga</taxon>
    </lineage>
</organism>
<dbReference type="EMBL" id="CP129971">
    <property type="protein sequence ID" value="WKK76278.2"/>
    <property type="molecule type" value="Genomic_DNA"/>
</dbReference>
<dbReference type="InterPro" id="IPR001930">
    <property type="entry name" value="Peptidase_M1"/>
</dbReference>
<evidence type="ECO:0000256" key="6">
    <source>
        <dbReference type="ARBA" id="ARBA00022490"/>
    </source>
</evidence>
<keyword evidence="10 14" id="KW-0862">Zinc</keyword>
<evidence type="ECO:0000256" key="11">
    <source>
        <dbReference type="ARBA" id="ARBA00023049"/>
    </source>
</evidence>
<evidence type="ECO:0000259" key="15">
    <source>
        <dbReference type="SMART" id="SM01263"/>
    </source>
</evidence>
<dbReference type="RefSeq" id="WP_308350584.1">
    <property type="nucleotide sequence ID" value="NZ_CP129971.1"/>
</dbReference>
<evidence type="ECO:0000256" key="10">
    <source>
        <dbReference type="ARBA" id="ARBA00022833"/>
    </source>
</evidence>
<dbReference type="InterPro" id="IPR015211">
    <property type="entry name" value="Peptidase_M1_C"/>
</dbReference>
<evidence type="ECO:0000256" key="14">
    <source>
        <dbReference type="PIRSR" id="PIRSR634015-3"/>
    </source>
</evidence>
<dbReference type="Pfam" id="PF17900">
    <property type="entry name" value="Peptidase_M1_N"/>
    <property type="match status" value="1"/>
</dbReference>
<keyword evidence="17" id="KW-1185">Reference proteome</keyword>
<dbReference type="GO" id="GO:0008270">
    <property type="term" value="F:zinc ion binding"/>
    <property type="evidence" value="ECO:0007669"/>
    <property type="project" value="InterPro"/>
</dbReference>
<dbReference type="Proteomes" id="UP001230496">
    <property type="component" value="Chromosome"/>
</dbReference>
<evidence type="ECO:0000256" key="13">
    <source>
        <dbReference type="PIRSR" id="PIRSR634015-2"/>
    </source>
</evidence>
<evidence type="ECO:0000256" key="9">
    <source>
        <dbReference type="ARBA" id="ARBA00022801"/>
    </source>
</evidence>